<organism evidence="3">
    <name type="scientific">hydrothermal vent metagenome</name>
    <dbReference type="NCBI Taxonomy" id="652676"/>
    <lineage>
        <taxon>unclassified sequences</taxon>
        <taxon>metagenomes</taxon>
        <taxon>ecological metagenomes</taxon>
    </lineage>
</organism>
<feature type="transmembrane region" description="Helical" evidence="2">
    <location>
        <begin position="21"/>
        <end position="41"/>
    </location>
</feature>
<keyword evidence="2" id="KW-1133">Transmembrane helix</keyword>
<dbReference type="Gene3D" id="1.25.10.10">
    <property type="entry name" value="Leucine-rich Repeat Variant"/>
    <property type="match status" value="1"/>
</dbReference>
<feature type="region of interest" description="Disordered" evidence="1">
    <location>
        <begin position="43"/>
        <end position="82"/>
    </location>
</feature>
<sequence length="480" mass="54569">MSQLTKKCRRIHLELSYSATIFGRIMLAVVLVCLCNTGKLYSQEKTNSPLPLPVEKETDGEGTPLPVPKSQETNPELPLGADIPPKDIPEIMRYKNENEPTIRRKIKELATIQKDASSAIFRRDSSRKGKELSKKRVEFLFLSMKLKSNRAKLSQLRSMVRADVIKSGRKLSSKKQKEKFRKFFLQVITDHCKALLDDNFYLRLNAVLILNDLELKERGSGKPATPFVPALHVLLKAIKNPKQHEAIKSVATKGIRKILMYGQTTTIMKLEIGKVLVKELNQSKNSAWYDMRLIQALSRVQIVRWVRLNGAPQPVIMQTLLDVMKDNKRDWQVRAEAARGLGLILLGNGDKEMEPKMIATEIIGFCDQMVDAYNANKKNNFWKNSFFKLYLAFKPRTEDGVKRKDGLVLRYGKDVDVLQAYDLIIPIVRHVLQQPNKNHAPVPDANKQNLSEWLKKSPRNIVPAATSFRTGKSSDVSSVK</sequence>
<keyword evidence="2" id="KW-0812">Transmembrane</keyword>
<reference evidence="3" key="1">
    <citation type="submission" date="2018-06" db="EMBL/GenBank/DDBJ databases">
        <authorList>
            <person name="Zhirakovskaya E."/>
        </authorList>
    </citation>
    <scope>NUCLEOTIDE SEQUENCE</scope>
</reference>
<dbReference type="AlphaFoldDB" id="A0A3B1E832"/>
<keyword evidence="2" id="KW-0472">Membrane</keyword>
<evidence type="ECO:0000313" key="3">
    <source>
        <dbReference type="EMBL" id="VAX40577.1"/>
    </source>
</evidence>
<protein>
    <submittedName>
        <fullName evidence="3">Uncharacterized protein</fullName>
    </submittedName>
</protein>
<gene>
    <name evidence="3" type="ORF">MNBD_PLANCTO02-3379</name>
</gene>
<accession>A0A3B1E832</accession>
<dbReference type="SUPFAM" id="SSF48371">
    <property type="entry name" value="ARM repeat"/>
    <property type="match status" value="1"/>
</dbReference>
<evidence type="ECO:0000256" key="1">
    <source>
        <dbReference type="SAM" id="MobiDB-lite"/>
    </source>
</evidence>
<dbReference type="EMBL" id="UOGL01000462">
    <property type="protein sequence ID" value="VAX40577.1"/>
    <property type="molecule type" value="Genomic_DNA"/>
</dbReference>
<evidence type="ECO:0000256" key="2">
    <source>
        <dbReference type="SAM" id="Phobius"/>
    </source>
</evidence>
<dbReference type="InterPro" id="IPR011989">
    <property type="entry name" value="ARM-like"/>
</dbReference>
<proteinExistence type="predicted"/>
<dbReference type="InterPro" id="IPR016024">
    <property type="entry name" value="ARM-type_fold"/>
</dbReference>
<name>A0A3B1E832_9ZZZZ</name>